<organism evidence="1">
    <name type="scientific">Thermosphaera aggregans</name>
    <dbReference type="NCBI Taxonomy" id="54254"/>
    <lineage>
        <taxon>Archaea</taxon>
        <taxon>Thermoproteota</taxon>
        <taxon>Thermoprotei</taxon>
        <taxon>Desulfurococcales</taxon>
        <taxon>Desulfurococcaceae</taxon>
        <taxon>Thermosphaera</taxon>
    </lineage>
</organism>
<dbReference type="AlphaFoldDB" id="A0A7C2BK69"/>
<dbReference type="EMBL" id="DSJT01000007">
    <property type="protein sequence ID" value="HEF87095.1"/>
    <property type="molecule type" value="Genomic_DNA"/>
</dbReference>
<reference evidence="1" key="1">
    <citation type="journal article" date="2020" name="mSystems">
        <title>Genome- and Community-Level Interaction Insights into Carbon Utilization and Element Cycling Functions of Hydrothermarchaeota in Hydrothermal Sediment.</title>
        <authorList>
            <person name="Zhou Z."/>
            <person name="Liu Y."/>
            <person name="Xu W."/>
            <person name="Pan J."/>
            <person name="Luo Z.H."/>
            <person name="Li M."/>
        </authorList>
    </citation>
    <scope>NUCLEOTIDE SEQUENCE [LARGE SCALE GENOMIC DNA]</scope>
    <source>
        <strain evidence="1">SpSt-23</strain>
    </source>
</reference>
<comment type="caution">
    <text evidence="1">The sequence shown here is derived from an EMBL/GenBank/DDBJ whole genome shotgun (WGS) entry which is preliminary data.</text>
</comment>
<sequence length="86" mass="9569">MRRFKATVKVSSSNPVFITSVYRMLHPDNATPPRGVTVEEVVDEEATSYELVFTAPGGLKELRTLKGSVDEVLKLLEVAEKLAMFK</sequence>
<accession>A0A7C2BK69</accession>
<proteinExistence type="predicted"/>
<name>A0A7C2BK69_9CREN</name>
<dbReference type="NCBIfam" id="NF011470">
    <property type="entry name" value="PRK14887.1"/>
    <property type="match status" value="1"/>
</dbReference>
<gene>
    <name evidence="1" type="ORF">ENP55_02090</name>
</gene>
<protein>
    <recommendedName>
        <fullName evidence="2">KEOPS complex Pcc1-like subunit</fullName>
    </recommendedName>
</protein>
<evidence type="ECO:0000313" key="1">
    <source>
        <dbReference type="EMBL" id="HEF87095.1"/>
    </source>
</evidence>
<evidence type="ECO:0008006" key="2">
    <source>
        <dbReference type="Google" id="ProtNLM"/>
    </source>
</evidence>